<dbReference type="PANTHER" id="PTHR43649:SF12">
    <property type="entry name" value="DIACETYLCHITOBIOSE BINDING PROTEIN DASA"/>
    <property type="match status" value="1"/>
</dbReference>
<dbReference type="PANTHER" id="PTHR43649">
    <property type="entry name" value="ARABINOSE-BINDING PROTEIN-RELATED"/>
    <property type="match status" value="1"/>
</dbReference>
<proteinExistence type="predicted"/>
<dbReference type="PROSITE" id="PS51257">
    <property type="entry name" value="PROKAR_LIPOPROTEIN"/>
    <property type="match status" value="1"/>
</dbReference>
<evidence type="ECO:0000313" key="2">
    <source>
        <dbReference type="Proteomes" id="UP000641588"/>
    </source>
</evidence>
<gene>
    <name evidence="1" type="ORF">GC093_29705</name>
</gene>
<dbReference type="InterPro" id="IPR006059">
    <property type="entry name" value="SBP"/>
</dbReference>
<comment type="caution">
    <text evidence="1">The sequence shown here is derived from an EMBL/GenBank/DDBJ whole genome shotgun (WGS) entry which is preliminary data.</text>
</comment>
<accession>A0A972K3V4</accession>
<dbReference type="AlphaFoldDB" id="A0A972K3V4"/>
<dbReference type="Pfam" id="PF01547">
    <property type="entry name" value="SBP_bac_1"/>
    <property type="match status" value="1"/>
</dbReference>
<evidence type="ECO:0000313" key="1">
    <source>
        <dbReference type="EMBL" id="NOU97375.1"/>
    </source>
</evidence>
<dbReference type="Gene3D" id="3.40.190.10">
    <property type="entry name" value="Periplasmic binding protein-like II"/>
    <property type="match status" value="1"/>
</dbReference>
<organism evidence="1 2">
    <name type="scientific">Paenibacillus foliorum</name>
    <dbReference type="NCBI Taxonomy" id="2654974"/>
    <lineage>
        <taxon>Bacteria</taxon>
        <taxon>Bacillati</taxon>
        <taxon>Bacillota</taxon>
        <taxon>Bacilli</taxon>
        <taxon>Bacillales</taxon>
        <taxon>Paenibacillaceae</taxon>
        <taxon>Paenibacillus</taxon>
    </lineage>
</organism>
<keyword evidence="2" id="KW-1185">Reference proteome</keyword>
<reference evidence="1" key="1">
    <citation type="submission" date="2019-10" db="EMBL/GenBank/DDBJ databases">
        <title>Description of Paenibacillus glebae sp. nov.</title>
        <authorList>
            <person name="Carlier A."/>
            <person name="Qi S."/>
        </authorList>
    </citation>
    <scope>NUCLEOTIDE SEQUENCE</scope>
    <source>
        <strain evidence="1">LMG 31456</strain>
    </source>
</reference>
<sequence>MDRMFHYFVRNLVIVSIFTGLLSGCGVNTSGKSAEVATKTVEPVTLKFHFWYNEDQDNWKAVYKQFEKKYPNIKIESVTAGDNNSLDYLKKLDLAAASGDQVDVMMFSAPQYYTQRAAIQMLEPLNSYIAKDGYKVQDEYYFDPSIGDKTYALPAKKATFFVMLNKNHLDEAGLAVPKDWTWDEFLDYSKKLTKGEGANKRYGTYFHTFPLYYQIAQINQMENAFLYKPDGKSINIENPLIKKSLDILRQAEIMDKSATPYSEVISQKLNYRPQYFNEKASMILTGDFMIPEAGGTDKVPANFKTAFAPYPKVNKNDPTTTISGGDLMGVYAKSKHKEEAYQFVRWYTTEGITLQGKYIPTWKKADVSKVLDNLIASSKTPDKVDKESLLNVMKSSIPQKFSIPVPYHDEIDKAYVKEIERFLLGEVDTDTAIKNASQKVQEVIKNNNK</sequence>
<name>A0A972K3V4_9BACL</name>
<protein>
    <submittedName>
        <fullName evidence="1">Extracellular solute-binding protein</fullName>
    </submittedName>
</protein>
<dbReference type="EMBL" id="WHOD01000109">
    <property type="protein sequence ID" value="NOU97375.1"/>
    <property type="molecule type" value="Genomic_DNA"/>
</dbReference>
<dbReference type="SUPFAM" id="SSF53850">
    <property type="entry name" value="Periplasmic binding protein-like II"/>
    <property type="match status" value="1"/>
</dbReference>
<dbReference type="InterPro" id="IPR050490">
    <property type="entry name" value="Bact_solute-bd_prot1"/>
</dbReference>
<dbReference type="Proteomes" id="UP000641588">
    <property type="component" value="Unassembled WGS sequence"/>
</dbReference>